<dbReference type="Proteomes" id="UP001523369">
    <property type="component" value="Unassembled WGS sequence"/>
</dbReference>
<reference evidence="6 7" key="1">
    <citation type="submission" date="2022-06" db="EMBL/GenBank/DDBJ databases">
        <title>New Species of the Genus Actinoplanes, ActinopZanes ferrugineus.</title>
        <authorList>
            <person name="Ding P."/>
        </authorList>
    </citation>
    <scope>NUCLEOTIDE SEQUENCE [LARGE SCALE GENOMIC DNA]</scope>
    <source>
        <strain evidence="6 7">TRM88003</strain>
    </source>
</reference>
<evidence type="ECO:0000256" key="4">
    <source>
        <dbReference type="ARBA" id="ARBA00023033"/>
    </source>
</evidence>
<evidence type="ECO:0000256" key="1">
    <source>
        <dbReference type="ARBA" id="ARBA00022630"/>
    </source>
</evidence>
<dbReference type="RefSeq" id="WP_253237574.1">
    <property type="nucleotide sequence ID" value="NZ_JAMYJR010000012.1"/>
</dbReference>
<keyword evidence="3" id="KW-0560">Oxidoreductase</keyword>
<evidence type="ECO:0000256" key="2">
    <source>
        <dbReference type="ARBA" id="ARBA00022827"/>
    </source>
</evidence>
<keyword evidence="2" id="KW-0274">FAD</keyword>
<evidence type="ECO:0000259" key="5">
    <source>
        <dbReference type="Pfam" id="PF01494"/>
    </source>
</evidence>
<evidence type="ECO:0000256" key="3">
    <source>
        <dbReference type="ARBA" id="ARBA00023002"/>
    </source>
</evidence>
<dbReference type="Gene3D" id="3.50.50.60">
    <property type="entry name" value="FAD/NAD(P)-binding domain"/>
    <property type="match status" value="1"/>
</dbReference>
<dbReference type="PANTHER" id="PTHR46972">
    <property type="entry name" value="MONOOXYGENASE ASQM-RELATED"/>
    <property type="match status" value="1"/>
</dbReference>
<evidence type="ECO:0000313" key="7">
    <source>
        <dbReference type="Proteomes" id="UP001523369"/>
    </source>
</evidence>
<dbReference type="InterPro" id="IPR036188">
    <property type="entry name" value="FAD/NAD-bd_sf"/>
</dbReference>
<proteinExistence type="predicted"/>
<dbReference type="InterPro" id="IPR002938">
    <property type="entry name" value="FAD-bd"/>
</dbReference>
<dbReference type="Pfam" id="PF01494">
    <property type="entry name" value="FAD_binding_3"/>
    <property type="match status" value="1"/>
</dbReference>
<accession>A0ABT1DKT8</accession>
<gene>
    <name evidence="6" type="ORF">M1L60_12660</name>
</gene>
<evidence type="ECO:0000313" key="6">
    <source>
        <dbReference type="EMBL" id="MCO8271447.1"/>
    </source>
</evidence>
<feature type="domain" description="FAD-binding" evidence="5">
    <location>
        <begin position="65"/>
        <end position="99"/>
    </location>
</feature>
<name>A0ABT1DKT8_9ACTN</name>
<dbReference type="GO" id="GO:0004497">
    <property type="term" value="F:monooxygenase activity"/>
    <property type="evidence" value="ECO:0007669"/>
    <property type="project" value="UniProtKB-KW"/>
</dbReference>
<keyword evidence="4 6" id="KW-0503">Monooxygenase</keyword>
<sequence length="149" mass="15862">MLSRPVEWFAAINFADPETARRQIAAEFEGWAPELVSLIAESDAAPILRSIYELPNRHRWSPTTGVTLLGDAAHVTVPGGEGANIAMLDGAELGLAIAADAATAFASYERVMFERAESEAIAAHETIELIFGATAPHGLAGLFNNADEE</sequence>
<dbReference type="SUPFAM" id="SSF51905">
    <property type="entry name" value="FAD/NAD(P)-binding domain"/>
    <property type="match status" value="1"/>
</dbReference>
<keyword evidence="7" id="KW-1185">Reference proteome</keyword>
<comment type="caution">
    <text evidence="6">The sequence shown here is derived from an EMBL/GenBank/DDBJ whole genome shotgun (WGS) entry which is preliminary data.</text>
</comment>
<dbReference type="EMBL" id="JAMYJR010000012">
    <property type="protein sequence ID" value="MCO8271447.1"/>
    <property type="molecule type" value="Genomic_DNA"/>
</dbReference>
<protein>
    <submittedName>
        <fullName evidence="6">FAD-dependent monooxygenase</fullName>
    </submittedName>
</protein>
<keyword evidence="1" id="KW-0285">Flavoprotein</keyword>
<dbReference type="PANTHER" id="PTHR46972:SF1">
    <property type="entry name" value="FAD DEPENDENT OXIDOREDUCTASE DOMAIN-CONTAINING PROTEIN"/>
    <property type="match status" value="1"/>
</dbReference>
<organism evidence="6 7">
    <name type="scientific">Paractinoplanes aksuensis</name>
    <dbReference type="NCBI Taxonomy" id="2939490"/>
    <lineage>
        <taxon>Bacteria</taxon>
        <taxon>Bacillati</taxon>
        <taxon>Actinomycetota</taxon>
        <taxon>Actinomycetes</taxon>
        <taxon>Micromonosporales</taxon>
        <taxon>Micromonosporaceae</taxon>
        <taxon>Paractinoplanes</taxon>
    </lineage>
</organism>